<dbReference type="Pfam" id="PF12728">
    <property type="entry name" value="HTH_17"/>
    <property type="match status" value="1"/>
</dbReference>
<dbReference type="RefSeq" id="WP_136563547.1">
    <property type="nucleotide sequence ID" value="NZ_BAABLS010000006.1"/>
</dbReference>
<name>A0A4S8N6E1_9ACTN</name>
<dbReference type="InterPro" id="IPR010093">
    <property type="entry name" value="SinI_DNA-bd"/>
</dbReference>
<protein>
    <submittedName>
        <fullName evidence="2">Helix-turn-helix domain-containing protein</fullName>
    </submittedName>
</protein>
<reference evidence="2 3" key="1">
    <citation type="journal article" date="2009" name="Int. J. Syst. Evol. Microbiol.">
        <title>Nocardioides caeni sp. nov., isolated from wastewater.</title>
        <authorList>
            <person name="Yoon J.H."/>
            <person name="Kang S.J."/>
            <person name="Park S."/>
            <person name="Kim W."/>
            <person name="Oh T.K."/>
        </authorList>
    </citation>
    <scope>NUCLEOTIDE SEQUENCE [LARGE SCALE GENOMIC DNA]</scope>
    <source>
        <strain evidence="2 3">DSM 23134</strain>
    </source>
</reference>
<dbReference type="AlphaFoldDB" id="A0A4S8N6E1"/>
<comment type="caution">
    <text evidence="2">The sequence shown here is derived from an EMBL/GenBank/DDBJ whole genome shotgun (WGS) entry which is preliminary data.</text>
</comment>
<dbReference type="OrthoDB" id="194758at2"/>
<dbReference type="Proteomes" id="UP000307087">
    <property type="component" value="Unassembled WGS sequence"/>
</dbReference>
<feature type="domain" description="Helix-turn-helix" evidence="1">
    <location>
        <begin position="13"/>
        <end position="61"/>
    </location>
</feature>
<sequence length="66" mass="7524">MTATAPVTDRPELLTADDVAAYLRVPLHTVYRLHRENRLPGLRVTAKNLRWRRADVDAYLSALADH</sequence>
<dbReference type="NCBIfam" id="TIGR01764">
    <property type="entry name" value="excise"/>
    <property type="match status" value="1"/>
</dbReference>
<evidence type="ECO:0000259" key="1">
    <source>
        <dbReference type="Pfam" id="PF12728"/>
    </source>
</evidence>
<organism evidence="2 3">
    <name type="scientific">Nocardioides caeni</name>
    <dbReference type="NCBI Taxonomy" id="574700"/>
    <lineage>
        <taxon>Bacteria</taxon>
        <taxon>Bacillati</taxon>
        <taxon>Actinomycetota</taxon>
        <taxon>Actinomycetes</taxon>
        <taxon>Propionibacteriales</taxon>
        <taxon>Nocardioidaceae</taxon>
        <taxon>Nocardioides</taxon>
    </lineage>
</organism>
<proteinExistence type="predicted"/>
<dbReference type="InterPro" id="IPR041657">
    <property type="entry name" value="HTH_17"/>
</dbReference>
<dbReference type="SUPFAM" id="SSF46955">
    <property type="entry name" value="Putative DNA-binding domain"/>
    <property type="match status" value="1"/>
</dbReference>
<keyword evidence="3" id="KW-1185">Reference proteome</keyword>
<evidence type="ECO:0000313" key="3">
    <source>
        <dbReference type="Proteomes" id="UP000307087"/>
    </source>
</evidence>
<dbReference type="InterPro" id="IPR009061">
    <property type="entry name" value="DNA-bd_dom_put_sf"/>
</dbReference>
<dbReference type="GO" id="GO:0003677">
    <property type="term" value="F:DNA binding"/>
    <property type="evidence" value="ECO:0007669"/>
    <property type="project" value="InterPro"/>
</dbReference>
<gene>
    <name evidence="2" type="ORF">E9934_14155</name>
</gene>
<evidence type="ECO:0000313" key="2">
    <source>
        <dbReference type="EMBL" id="THV10469.1"/>
    </source>
</evidence>
<accession>A0A4S8N6E1</accession>
<dbReference type="EMBL" id="STGW01000010">
    <property type="protein sequence ID" value="THV10469.1"/>
    <property type="molecule type" value="Genomic_DNA"/>
</dbReference>